<feature type="compositionally biased region" description="Low complexity" evidence="4">
    <location>
        <begin position="633"/>
        <end position="648"/>
    </location>
</feature>
<dbReference type="OrthoDB" id="8062037at2759"/>
<dbReference type="PROSITE" id="PS00478">
    <property type="entry name" value="LIM_DOMAIN_1"/>
    <property type="match status" value="1"/>
</dbReference>
<feature type="domain" description="LIM zinc-binding" evidence="5">
    <location>
        <begin position="135"/>
        <end position="210"/>
    </location>
</feature>
<feature type="compositionally biased region" description="Basic and acidic residues" evidence="4">
    <location>
        <begin position="370"/>
        <end position="380"/>
    </location>
</feature>
<comment type="caution">
    <text evidence="6">The sequence shown here is derived from an EMBL/GenBank/DDBJ whole genome shotgun (WGS) entry which is preliminary data.</text>
</comment>
<feature type="compositionally biased region" description="Basic and acidic residues" evidence="4">
    <location>
        <begin position="857"/>
        <end position="920"/>
    </location>
</feature>
<proteinExistence type="predicted"/>
<dbReference type="EMBL" id="PQXL01000002">
    <property type="protein sequence ID" value="THV55918.1"/>
    <property type="molecule type" value="Genomic_DNA"/>
</dbReference>
<feature type="compositionally biased region" description="Low complexity" evidence="4">
    <location>
        <begin position="538"/>
        <end position="552"/>
    </location>
</feature>
<organism evidence="6 7">
    <name type="scientific">Botrytis galanthina</name>
    <dbReference type="NCBI Taxonomy" id="278940"/>
    <lineage>
        <taxon>Eukaryota</taxon>
        <taxon>Fungi</taxon>
        <taxon>Dikarya</taxon>
        <taxon>Ascomycota</taxon>
        <taxon>Pezizomycotina</taxon>
        <taxon>Leotiomycetes</taxon>
        <taxon>Helotiales</taxon>
        <taxon>Sclerotiniaceae</taxon>
        <taxon>Botrytis</taxon>
    </lineage>
</organism>
<evidence type="ECO:0000256" key="3">
    <source>
        <dbReference type="PROSITE-ProRule" id="PRU00125"/>
    </source>
</evidence>
<feature type="region of interest" description="Disordered" evidence="4">
    <location>
        <begin position="362"/>
        <end position="395"/>
    </location>
</feature>
<keyword evidence="1 3" id="KW-0479">Metal-binding</keyword>
<evidence type="ECO:0000256" key="2">
    <source>
        <dbReference type="ARBA" id="ARBA00022833"/>
    </source>
</evidence>
<feature type="region of interest" description="Disordered" evidence="4">
    <location>
        <begin position="783"/>
        <end position="944"/>
    </location>
</feature>
<keyword evidence="7" id="KW-1185">Reference proteome</keyword>
<feature type="compositionally biased region" description="Pro residues" evidence="4">
    <location>
        <begin position="68"/>
        <end position="77"/>
    </location>
</feature>
<dbReference type="InterPro" id="IPR001781">
    <property type="entry name" value="Znf_LIM"/>
</dbReference>
<feature type="compositionally biased region" description="Basic and acidic residues" evidence="4">
    <location>
        <begin position="833"/>
        <end position="847"/>
    </location>
</feature>
<name>A0A4S8RCS7_9HELO</name>
<reference evidence="6 7" key="1">
    <citation type="submission" date="2017-12" db="EMBL/GenBank/DDBJ databases">
        <title>Comparative genomics of Botrytis spp.</title>
        <authorList>
            <person name="Valero-Jimenez C.A."/>
            <person name="Tapia P."/>
            <person name="Veloso J."/>
            <person name="Silva-Moreno E."/>
            <person name="Staats M."/>
            <person name="Valdes J.H."/>
            <person name="Van Kan J.A.L."/>
        </authorList>
    </citation>
    <scope>NUCLEOTIDE SEQUENCE [LARGE SCALE GENOMIC DNA]</scope>
    <source>
        <strain evidence="6 7">MUCL435</strain>
    </source>
</reference>
<sequence length="944" mass="103945">MTGRQGTPRPATSTFIELRPRTRHTISVPPLSLASTVSDFPKAIGAPITPIVTPLTSHHTHTSHPHTHPTPPRPPTPAQLTPTITALRTIQKSSDPSFVCTICWSPQYLPSTPRVLGRSSRIVCHQCWRAVLDLSICWVCGECIVRGDEVVSLGWCFWHRGCFGCLLCGVRLGERVLRECESECENGRGRSGNNGEDRCGDQRKGTELDKIPLCEWCETETKIKGYGEKKVLERGLENVTKSDGGLTRCRLEKLDEDKGLGANLNLNLNGKKDVVVGLDGEEREETESSPTSPSSTVSATDMTNKSSKSSTMNERMIRKIIRDSSTPQACVPVRFCLVINIHINTFQKEEVALLSDAAKMGVSEDGNPDDSTHSHSDVEPAHFGQADASTSSSSISSPPTDIYVSIFDPAGQAFVPSKTKPLPKWMSLLPNNVHREREETEGDAGQKKSRAAVSRAKLPEAYADGASSSHSDDCPGDHGPFTSCPTGEGLTEVSPREFSGQVTPKERSILRYLTLPDRLSIRERAGSASESTSDSTRRPSASTLSSLALPSPQQKAFKTTRPRSVSIEEKLPRPHQHPASAYRRTNRSSTIESACIKPNGLVQITPHPEHTPRDVSERPLTPYPKSDSPDPFQTQHISSSPSSSTIHPNSKPTLLHSPLSNFITPRKGSCCGLSTSLESASVGEIKKRERGESSFDSVFESFPRPEIGKNNSNYASSLCRSPKLGFLEKGNEYLEYVSGVILPGVGREGDAGKEGGKEGIVERIRRQRVGTVSLGQVAQNVKEEKERKRAETQIQTEWKWLDNESKNHTPNVIVEQEANAQVGSSRSSRRNRGVSEDEVGRLERDGSRMGGRRRRGTSGEERGQGSRAGSRKERDREKMEKEREREREKIERDKLEKGDSKGKGKEKLVEEEESRTKVEDDVGSGVDESREQLKRELKGLFGEE</sequence>
<protein>
    <recommendedName>
        <fullName evidence="5">LIM zinc-binding domain-containing protein</fullName>
    </recommendedName>
</protein>
<evidence type="ECO:0000313" key="7">
    <source>
        <dbReference type="Proteomes" id="UP000308671"/>
    </source>
</evidence>
<keyword evidence="3" id="KW-0440">LIM domain</keyword>
<feature type="compositionally biased region" description="Polar residues" evidence="4">
    <location>
        <begin position="297"/>
        <end position="313"/>
    </location>
</feature>
<feature type="compositionally biased region" description="Basic residues" evidence="4">
    <location>
        <begin position="58"/>
        <end position="67"/>
    </location>
</feature>
<dbReference type="Proteomes" id="UP000308671">
    <property type="component" value="Unassembled WGS sequence"/>
</dbReference>
<evidence type="ECO:0000256" key="4">
    <source>
        <dbReference type="SAM" id="MobiDB-lite"/>
    </source>
</evidence>
<dbReference type="GO" id="GO:0046872">
    <property type="term" value="F:metal ion binding"/>
    <property type="evidence" value="ECO:0007669"/>
    <property type="project" value="UniProtKB-KW"/>
</dbReference>
<feature type="compositionally biased region" description="Basic and acidic residues" evidence="4">
    <location>
        <begin position="607"/>
        <end position="617"/>
    </location>
</feature>
<dbReference type="PROSITE" id="PS50023">
    <property type="entry name" value="LIM_DOMAIN_2"/>
    <property type="match status" value="1"/>
</dbReference>
<dbReference type="AlphaFoldDB" id="A0A4S8RCS7"/>
<accession>A0A4S8RCS7</accession>
<dbReference type="GO" id="GO:0030695">
    <property type="term" value="F:GTPase regulator activity"/>
    <property type="evidence" value="ECO:0007669"/>
    <property type="project" value="UniProtKB-ARBA"/>
</dbReference>
<feature type="compositionally biased region" description="Low complexity" evidence="4">
    <location>
        <begin position="386"/>
        <end position="395"/>
    </location>
</feature>
<evidence type="ECO:0000256" key="1">
    <source>
        <dbReference type="ARBA" id="ARBA00022723"/>
    </source>
</evidence>
<feature type="region of interest" description="Disordered" evidence="4">
    <location>
        <begin position="462"/>
        <end position="503"/>
    </location>
</feature>
<evidence type="ECO:0000259" key="5">
    <source>
        <dbReference type="PROSITE" id="PS50023"/>
    </source>
</evidence>
<gene>
    <name evidence="6" type="ORF">BGAL_0002g00740</name>
</gene>
<evidence type="ECO:0000313" key="6">
    <source>
        <dbReference type="EMBL" id="THV55918.1"/>
    </source>
</evidence>
<feature type="compositionally biased region" description="Basic and acidic residues" evidence="4">
    <location>
        <begin position="927"/>
        <end position="938"/>
    </location>
</feature>
<feature type="region of interest" description="Disordered" evidence="4">
    <location>
        <begin position="280"/>
        <end position="313"/>
    </location>
</feature>
<feature type="region of interest" description="Disordered" evidence="4">
    <location>
        <begin position="523"/>
        <end position="652"/>
    </location>
</feature>
<feature type="region of interest" description="Disordered" evidence="4">
    <location>
        <begin position="54"/>
        <end position="78"/>
    </location>
</feature>
<keyword evidence="2 3" id="KW-0862">Zinc</keyword>